<organism evidence="2 3">
    <name type="scientific">Methylobacter tundripaludum</name>
    <dbReference type="NCBI Taxonomy" id="173365"/>
    <lineage>
        <taxon>Bacteria</taxon>
        <taxon>Pseudomonadati</taxon>
        <taxon>Pseudomonadota</taxon>
        <taxon>Gammaproteobacteria</taxon>
        <taxon>Methylococcales</taxon>
        <taxon>Methylococcaceae</taxon>
        <taxon>Methylobacter</taxon>
    </lineage>
</organism>
<dbReference type="SUPFAM" id="SSF47413">
    <property type="entry name" value="lambda repressor-like DNA-binding domains"/>
    <property type="match status" value="1"/>
</dbReference>
<dbReference type="Proteomes" id="UP000238071">
    <property type="component" value="Unassembled WGS sequence"/>
</dbReference>
<feature type="compositionally biased region" description="Basic and acidic residues" evidence="1">
    <location>
        <begin position="143"/>
        <end position="155"/>
    </location>
</feature>
<evidence type="ECO:0000313" key="2">
    <source>
        <dbReference type="EMBL" id="PPK63471.1"/>
    </source>
</evidence>
<dbReference type="Gene3D" id="1.10.260.40">
    <property type="entry name" value="lambda repressor-like DNA-binding domains"/>
    <property type="match status" value="1"/>
</dbReference>
<dbReference type="InterPro" id="IPR010982">
    <property type="entry name" value="Lambda_DNA-bd_dom_sf"/>
</dbReference>
<keyword evidence="3" id="KW-1185">Reference proteome</keyword>
<dbReference type="AlphaFoldDB" id="A0A2S6GEA5"/>
<dbReference type="EMBL" id="PTIY01000036">
    <property type="protein sequence ID" value="PPK63471.1"/>
    <property type="molecule type" value="Genomic_DNA"/>
</dbReference>
<dbReference type="GO" id="GO:0003677">
    <property type="term" value="F:DNA binding"/>
    <property type="evidence" value="ECO:0007669"/>
    <property type="project" value="InterPro"/>
</dbReference>
<reference evidence="2 3" key="1">
    <citation type="submission" date="2018-02" db="EMBL/GenBank/DDBJ databases">
        <title>Subsurface microbial communities from deep shales in Ohio and West Virginia, USA.</title>
        <authorList>
            <person name="Wrighton K."/>
        </authorList>
    </citation>
    <scope>NUCLEOTIDE SEQUENCE [LARGE SCALE GENOMIC DNA]</scope>
    <source>
        <strain evidence="2 3">OWC-G53F</strain>
    </source>
</reference>
<sequence>MTRYYELPTTFSEWRIFARYTMDECVRTFSVTRRTVNNWETGKIEPPRAVFLCLMVFSGRLDFLGKRWRGFRITPDCIEAPNGDFVRSEEINAMKYAMQALEINRLRRCRMNEDENGKTESYQNVTFIDKKTRINKPTTLKRKHEENNTNDGDKHNRPKWINGRERAKTRLGKNS</sequence>
<name>A0A2S6GEA5_9GAMM</name>
<evidence type="ECO:0000313" key="3">
    <source>
        <dbReference type="Proteomes" id="UP000238071"/>
    </source>
</evidence>
<proteinExistence type="predicted"/>
<feature type="region of interest" description="Disordered" evidence="1">
    <location>
        <begin position="133"/>
        <end position="175"/>
    </location>
</feature>
<accession>A0A2S6GEA5</accession>
<comment type="caution">
    <text evidence="2">The sequence shown here is derived from an EMBL/GenBank/DDBJ whole genome shotgun (WGS) entry which is preliminary data.</text>
</comment>
<protein>
    <submittedName>
        <fullName evidence="2">Uncharacterized protein</fullName>
    </submittedName>
</protein>
<dbReference type="OrthoDB" id="6261728at2"/>
<evidence type="ECO:0000256" key="1">
    <source>
        <dbReference type="SAM" id="MobiDB-lite"/>
    </source>
</evidence>
<gene>
    <name evidence="2" type="ORF">B0F88_1365</name>
</gene>
<dbReference type="RefSeq" id="WP_146083373.1">
    <property type="nucleotide sequence ID" value="NZ_PTIY01000036.1"/>
</dbReference>